<evidence type="ECO:0000256" key="1">
    <source>
        <dbReference type="SAM" id="MobiDB-lite"/>
    </source>
</evidence>
<name>A0ABP6IPV6_9ACTN</name>
<accession>A0ABP6IPV6</accession>
<evidence type="ECO:0000313" key="3">
    <source>
        <dbReference type="Proteomes" id="UP001500831"/>
    </source>
</evidence>
<feature type="compositionally biased region" description="Basic and acidic residues" evidence="1">
    <location>
        <begin position="30"/>
        <end position="52"/>
    </location>
</feature>
<organism evidence="2 3">
    <name type="scientific">Streptosporangium fragile</name>
    <dbReference type="NCBI Taxonomy" id="46186"/>
    <lineage>
        <taxon>Bacteria</taxon>
        <taxon>Bacillati</taxon>
        <taxon>Actinomycetota</taxon>
        <taxon>Actinomycetes</taxon>
        <taxon>Streptosporangiales</taxon>
        <taxon>Streptosporangiaceae</taxon>
        <taxon>Streptosporangium</taxon>
    </lineage>
</organism>
<evidence type="ECO:0008006" key="4">
    <source>
        <dbReference type="Google" id="ProtNLM"/>
    </source>
</evidence>
<feature type="region of interest" description="Disordered" evidence="1">
    <location>
        <begin position="21"/>
        <end position="61"/>
    </location>
</feature>
<evidence type="ECO:0000313" key="2">
    <source>
        <dbReference type="EMBL" id="GAA2901763.1"/>
    </source>
</evidence>
<keyword evidence="3" id="KW-1185">Reference proteome</keyword>
<dbReference type="Proteomes" id="UP001500831">
    <property type="component" value="Unassembled WGS sequence"/>
</dbReference>
<dbReference type="EMBL" id="BAAAVI010000072">
    <property type="protein sequence ID" value="GAA2901763.1"/>
    <property type="molecule type" value="Genomic_DNA"/>
</dbReference>
<reference evidence="3" key="1">
    <citation type="journal article" date="2019" name="Int. J. Syst. Evol. Microbiol.">
        <title>The Global Catalogue of Microorganisms (GCM) 10K type strain sequencing project: providing services to taxonomists for standard genome sequencing and annotation.</title>
        <authorList>
            <consortium name="The Broad Institute Genomics Platform"/>
            <consortium name="The Broad Institute Genome Sequencing Center for Infectious Disease"/>
            <person name="Wu L."/>
            <person name="Ma J."/>
        </authorList>
    </citation>
    <scope>NUCLEOTIDE SEQUENCE [LARGE SCALE GENOMIC DNA]</scope>
    <source>
        <strain evidence="3">JCM 6242</strain>
    </source>
</reference>
<comment type="caution">
    <text evidence="2">The sequence shown here is derived from an EMBL/GenBank/DDBJ whole genome shotgun (WGS) entry which is preliminary data.</text>
</comment>
<sequence>MIADGLVVLEPGEPTVIFYMDESGPPNPHPRPDRQWTDVRGKGKGPDHEPRPGIRAACTRT</sequence>
<proteinExistence type="predicted"/>
<gene>
    <name evidence="2" type="ORF">GCM10010517_67570</name>
</gene>
<protein>
    <recommendedName>
        <fullName evidence="4">Transposase</fullName>
    </recommendedName>
</protein>